<dbReference type="Proteomes" id="UP000006251">
    <property type="component" value="Unassembled WGS sequence"/>
</dbReference>
<name>K6ZII6_9ALTE</name>
<evidence type="ECO:0000313" key="1">
    <source>
        <dbReference type="EMBL" id="GAC30172.1"/>
    </source>
</evidence>
<gene>
    <name evidence="1" type="ORF">GPAL_3324</name>
</gene>
<dbReference type="AlphaFoldDB" id="K6ZII6"/>
<accession>K6ZII6</accession>
<sequence length="61" mass="6884">MISAGQLQLLFQRQTGIVLPKWLTQGDMDCFINTELNQLNITNASTHSRWSLGKLLGVLRL</sequence>
<evidence type="ECO:0000313" key="2">
    <source>
        <dbReference type="Proteomes" id="UP000006251"/>
    </source>
</evidence>
<protein>
    <submittedName>
        <fullName evidence="1">Uncharacterized protein</fullName>
    </submittedName>
</protein>
<keyword evidence="2" id="KW-1185">Reference proteome</keyword>
<organism evidence="1 2">
    <name type="scientific">Brumicola pallidula DSM 14239 = ACAM 615</name>
    <dbReference type="NCBI Taxonomy" id="1121922"/>
    <lineage>
        <taxon>Bacteria</taxon>
        <taxon>Pseudomonadati</taxon>
        <taxon>Pseudomonadota</taxon>
        <taxon>Gammaproteobacteria</taxon>
        <taxon>Alteromonadales</taxon>
        <taxon>Alteromonadaceae</taxon>
        <taxon>Brumicola</taxon>
    </lineage>
</organism>
<reference evidence="2" key="1">
    <citation type="journal article" date="2014" name="Environ. Microbiol.">
        <title>Comparative genomics of the marine bacterial genus Glaciecola reveals the high degree of genomic diversity and genomic characteristic for cold adaptation.</title>
        <authorList>
            <person name="Qin Q.L."/>
            <person name="Xie B.B."/>
            <person name="Yu Y."/>
            <person name="Shu Y.L."/>
            <person name="Rong J.C."/>
            <person name="Zhang Y.J."/>
            <person name="Zhao D.L."/>
            <person name="Chen X.L."/>
            <person name="Zhang X.Y."/>
            <person name="Chen B."/>
            <person name="Zhou B.C."/>
            <person name="Zhang Y.Z."/>
        </authorList>
    </citation>
    <scope>NUCLEOTIDE SEQUENCE [LARGE SCALE GENOMIC DNA]</scope>
    <source>
        <strain evidence="2">ACAM 615</strain>
    </source>
</reference>
<proteinExistence type="predicted"/>
<dbReference type="EMBL" id="BAEQ01000054">
    <property type="protein sequence ID" value="GAC30172.1"/>
    <property type="molecule type" value="Genomic_DNA"/>
</dbReference>
<comment type="caution">
    <text evidence="1">The sequence shown here is derived from an EMBL/GenBank/DDBJ whole genome shotgun (WGS) entry which is preliminary data.</text>
</comment>